<evidence type="ECO:0000313" key="2">
    <source>
        <dbReference type="Proteomes" id="UP001374535"/>
    </source>
</evidence>
<reference evidence="1 2" key="1">
    <citation type="journal article" date="2023" name="Life. Sci Alliance">
        <title>Evolutionary insights into 3D genome organization and epigenetic landscape of Vigna mungo.</title>
        <authorList>
            <person name="Junaid A."/>
            <person name="Singh B."/>
            <person name="Bhatia S."/>
        </authorList>
    </citation>
    <scope>NUCLEOTIDE SEQUENCE [LARGE SCALE GENOMIC DNA]</scope>
    <source>
        <strain evidence="1">Urdbean</strain>
    </source>
</reference>
<proteinExistence type="predicted"/>
<keyword evidence="2" id="KW-1185">Reference proteome</keyword>
<accession>A0AAQ3MWK5</accession>
<gene>
    <name evidence="1" type="ORF">V8G54_031295</name>
</gene>
<evidence type="ECO:0000313" key="1">
    <source>
        <dbReference type="EMBL" id="WVY99144.1"/>
    </source>
</evidence>
<organism evidence="1 2">
    <name type="scientific">Vigna mungo</name>
    <name type="common">Black gram</name>
    <name type="synonym">Phaseolus mungo</name>
    <dbReference type="NCBI Taxonomy" id="3915"/>
    <lineage>
        <taxon>Eukaryota</taxon>
        <taxon>Viridiplantae</taxon>
        <taxon>Streptophyta</taxon>
        <taxon>Embryophyta</taxon>
        <taxon>Tracheophyta</taxon>
        <taxon>Spermatophyta</taxon>
        <taxon>Magnoliopsida</taxon>
        <taxon>eudicotyledons</taxon>
        <taxon>Gunneridae</taxon>
        <taxon>Pentapetalae</taxon>
        <taxon>rosids</taxon>
        <taxon>fabids</taxon>
        <taxon>Fabales</taxon>
        <taxon>Fabaceae</taxon>
        <taxon>Papilionoideae</taxon>
        <taxon>50 kb inversion clade</taxon>
        <taxon>NPAAA clade</taxon>
        <taxon>indigoferoid/millettioid clade</taxon>
        <taxon>Phaseoleae</taxon>
        <taxon>Vigna</taxon>
    </lineage>
</organism>
<sequence length="182" mass="19867">MSPSNNGSFNARSVFVSALGSANENLCQSLFETPRREPEGSKPKELDYFAASGLLDDDFDDSILEQIDILVEQKSAEKAAEQHTVSAGLGNGHLLNSGVDLHTEQEDVDTSLQGLLNSNSSMPEEYLKYLQSLNDRQREAACTDISTPLMIVAGPGSWVVHLNSIFMDRASSEMQLLRPSDC</sequence>
<name>A0AAQ3MWK5_VIGMU</name>
<dbReference type="EMBL" id="CP144692">
    <property type="protein sequence ID" value="WVY99144.1"/>
    <property type="molecule type" value="Genomic_DNA"/>
</dbReference>
<protein>
    <submittedName>
        <fullName evidence="1">Uncharacterized protein</fullName>
    </submittedName>
</protein>
<dbReference type="Proteomes" id="UP001374535">
    <property type="component" value="Chromosome 9"/>
</dbReference>
<dbReference type="AlphaFoldDB" id="A0AAQ3MWK5"/>